<dbReference type="EMBL" id="CP043930">
    <property type="protein sequence ID" value="QGQ22353.1"/>
    <property type="molecule type" value="Genomic_DNA"/>
</dbReference>
<evidence type="ECO:0000256" key="1">
    <source>
        <dbReference type="SAM" id="Coils"/>
    </source>
</evidence>
<evidence type="ECO:0000313" key="3">
    <source>
        <dbReference type="EMBL" id="QGQ22353.1"/>
    </source>
</evidence>
<keyword evidence="2" id="KW-1133">Transmembrane helix</keyword>
<keyword evidence="1" id="KW-0175">Coiled coil</keyword>
<name>A0A6I6A869_9PLAN</name>
<feature type="transmembrane region" description="Helical" evidence="2">
    <location>
        <begin position="201"/>
        <end position="222"/>
    </location>
</feature>
<keyword evidence="4" id="KW-1185">Reference proteome</keyword>
<keyword evidence="2" id="KW-0812">Transmembrane</keyword>
<accession>A0A6I6A869</accession>
<dbReference type="RefSeq" id="WP_155363434.1">
    <property type="nucleotide sequence ID" value="NZ_CP043930.1"/>
</dbReference>
<dbReference type="KEGG" id="gim:F1728_06555"/>
<sequence>MVGRVEKQLLEKIASQIEQLRLLNPDDLSHREGLTDEINFDSAIPIIKENLEQFQPLYNRDLSKLPSKELDRIEESFRLVIDSADQIANFRIGDGVNPKQRCNEIIVDIEKKRGQILSGILLPLAVTGIWEIDVDSIQKKTNKVIDQIENKNQELDSLLEVSQKETSAALNAIRESSAYAGVTANAEAFHKQSNKHFWSSFRWLIATCLSVLLTAGVAIYFLNSITGDTTIPAAQKTNMPQSIPEAIQYIFAKLVIFSTLTFTIVLCSKNYKSHKHNQTLYDHRATTLDTFQAFYNGSNDEHVKDAILLQAAYAAFGNRQTGFESIQEKDSPPPMQIVDVLNKTVKTAESVGKDISHSS</sequence>
<gene>
    <name evidence="3" type="ORF">F1728_06555</name>
</gene>
<reference evidence="3 4" key="1">
    <citation type="submission" date="2019-09" db="EMBL/GenBank/DDBJ databases">
        <title>Gimesia benthica sp. nov., a novel bacterium isolated from deep-sea water of the Northwest Indian Ocean.</title>
        <authorList>
            <person name="Dai X."/>
        </authorList>
    </citation>
    <scope>NUCLEOTIDE SEQUENCE [LARGE SCALE GENOMIC DNA]</scope>
    <source>
        <strain evidence="3 4">E7</strain>
    </source>
</reference>
<evidence type="ECO:0000313" key="4">
    <source>
        <dbReference type="Proteomes" id="UP000427281"/>
    </source>
</evidence>
<feature type="transmembrane region" description="Helical" evidence="2">
    <location>
        <begin position="246"/>
        <end position="267"/>
    </location>
</feature>
<organism evidence="3 4">
    <name type="scientific">Gimesia benthica</name>
    <dbReference type="NCBI Taxonomy" id="2608982"/>
    <lineage>
        <taxon>Bacteria</taxon>
        <taxon>Pseudomonadati</taxon>
        <taxon>Planctomycetota</taxon>
        <taxon>Planctomycetia</taxon>
        <taxon>Planctomycetales</taxon>
        <taxon>Planctomycetaceae</taxon>
        <taxon>Gimesia</taxon>
    </lineage>
</organism>
<feature type="coiled-coil region" evidence="1">
    <location>
        <begin position="134"/>
        <end position="165"/>
    </location>
</feature>
<dbReference type="Proteomes" id="UP000427281">
    <property type="component" value="Chromosome"/>
</dbReference>
<dbReference type="AlphaFoldDB" id="A0A6I6A869"/>
<protein>
    <submittedName>
        <fullName evidence="3">Uncharacterized protein</fullName>
    </submittedName>
</protein>
<proteinExistence type="predicted"/>
<keyword evidence="2" id="KW-0472">Membrane</keyword>
<evidence type="ECO:0000256" key="2">
    <source>
        <dbReference type="SAM" id="Phobius"/>
    </source>
</evidence>